<dbReference type="EMBL" id="BMOK01000001">
    <property type="protein sequence ID" value="GGL40083.1"/>
    <property type="molecule type" value="Genomic_DNA"/>
</dbReference>
<reference evidence="3" key="2">
    <citation type="submission" date="2020-09" db="EMBL/GenBank/DDBJ databases">
        <authorList>
            <person name="Sun Q."/>
            <person name="Ohkuma M."/>
        </authorList>
    </citation>
    <scope>NUCLEOTIDE SEQUENCE</scope>
    <source>
        <strain evidence="3">JCM 15325</strain>
    </source>
</reference>
<reference evidence="3" key="1">
    <citation type="journal article" date="2014" name="Int. J. Syst. Evol. Microbiol.">
        <title>Complete genome sequence of Corynebacterium casei LMG S-19264T (=DSM 44701T), isolated from a smear-ripened cheese.</title>
        <authorList>
            <consortium name="US DOE Joint Genome Institute (JGI-PGF)"/>
            <person name="Walter F."/>
            <person name="Albersmeier A."/>
            <person name="Kalinowski J."/>
            <person name="Ruckert C."/>
        </authorList>
    </citation>
    <scope>NUCLEOTIDE SEQUENCE</scope>
    <source>
        <strain evidence="3">JCM 15325</strain>
    </source>
</reference>
<name>A0A917RWD0_9BACL</name>
<accession>A0A917RWD0</accession>
<dbReference type="InterPro" id="IPR036165">
    <property type="entry name" value="YefM-like_sf"/>
</dbReference>
<dbReference type="Proteomes" id="UP000654670">
    <property type="component" value="Unassembled WGS sequence"/>
</dbReference>
<feature type="compositionally biased region" description="Acidic residues" evidence="2">
    <location>
        <begin position="110"/>
        <end position="120"/>
    </location>
</feature>
<organism evidence="3 4">
    <name type="scientific">Sporolactobacillus putidus</name>
    <dbReference type="NCBI Taxonomy" id="492735"/>
    <lineage>
        <taxon>Bacteria</taxon>
        <taxon>Bacillati</taxon>
        <taxon>Bacillota</taxon>
        <taxon>Bacilli</taxon>
        <taxon>Bacillales</taxon>
        <taxon>Sporolactobacillaceae</taxon>
        <taxon>Sporolactobacillus</taxon>
    </lineage>
</organism>
<evidence type="ECO:0000256" key="2">
    <source>
        <dbReference type="SAM" id="MobiDB-lite"/>
    </source>
</evidence>
<proteinExistence type="inferred from homology"/>
<evidence type="ECO:0000313" key="3">
    <source>
        <dbReference type="EMBL" id="GGL40083.1"/>
    </source>
</evidence>
<gene>
    <name evidence="3" type="ORF">GCM10007968_00050</name>
</gene>
<evidence type="ECO:0000256" key="1">
    <source>
        <dbReference type="ARBA" id="ARBA00009981"/>
    </source>
</evidence>
<dbReference type="RefSeq" id="WP_188800535.1">
    <property type="nucleotide sequence ID" value="NZ_BMOK01000001.1"/>
</dbReference>
<keyword evidence="4" id="KW-1185">Reference proteome</keyword>
<comment type="caution">
    <text evidence="3">The sequence shown here is derived from an EMBL/GenBank/DDBJ whole genome shotgun (WGS) entry which is preliminary data.</text>
</comment>
<feature type="region of interest" description="Disordered" evidence="2">
    <location>
        <begin position="80"/>
        <end position="120"/>
    </location>
</feature>
<dbReference type="SUPFAM" id="SSF143120">
    <property type="entry name" value="YefM-like"/>
    <property type="match status" value="1"/>
</dbReference>
<dbReference type="AlphaFoldDB" id="A0A917RWD0"/>
<feature type="compositionally biased region" description="Basic and acidic residues" evidence="2">
    <location>
        <begin position="95"/>
        <end position="109"/>
    </location>
</feature>
<comment type="similarity">
    <text evidence="1">Belongs to the phD/YefM antitoxin family.</text>
</comment>
<sequence>MEDSAMAKPKFNADQIVPASVASKTLGSIRKKAKKVPQFISENNKIDSVILDYRQYEDLIVRLHRLEDDLIYQEAARRLEDSEAGKTKPIPLKDTMSKEEYNAFKRSDPDDIPDDALFEQ</sequence>
<evidence type="ECO:0000313" key="4">
    <source>
        <dbReference type="Proteomes" id="UP000654670"/>
    </source>
</evidence>
<evidence type="ECO:0008006" key="5">
    <source>
        <dbReference type="Google" id="ProtNLM"/>
    </source>
</evidence>
<protein>
    <recommendedName>
        <fullName evidence="5">Type II toxin-antitoxin system Phd/YefM family antitoxin</fullName>
    </recommendedName>
</protein>